<reference evidence="2 3" key="1">
    <citation type="submission" date="2024-10" db="EMBL/GenBank/DDBJ databases">
        <title>The Natural Products Discovery Center: Release of the First 8490 Sequenced Strains for Exploring Actinobacteria Biosynthetic Diversity.</title>
        <authorList>
            <person name="Kalkreuter E."/>
            <person name="Kautsar S.A."/>
            <person name="Yang D."/>
            <person name="Bader C.D."/>
            <person name="Teijaro C.N."/>
            <person name="Fluegel L."/>
            <person name="Davis C.M."/>
            <person name="Simpson J.R."/>
            <person name="Lauterbach L."/>
            <person name="Steele A.D."/>
            <person name="Gui C."/>
            <person name="Meng S."/>
            <person name="Li G."/>
            <person name="Viehrig K."/>
            <person name="Ye F."/>
            <person name="Su P."/>
            <person name="Kiefer A.F."/>
            <person name="Nichols A."/>
            <person name="Cepeda A.J."/>
            <person name="Yan W."/>
            <person name="Fan B."/>
            <person name="Jiang Y."/>
            <person name="Adhikari A."/>
            <person name="Zheng C.-J."/>
            <person name="Schuster L."/>
            <person name="Cowan T.M."/>
            <person name="Smanski M.J."/>
            <person name="Chevrette M.G."/>
            <person name="De Carvalho L.P.S."/>
            <person name="Shen B."/>
        </authorList>
    </citation>
    <scope>NUCLEOTIDE SEQUENCE [LARGE SCALE GENOMIC DNA]</scope>
    <source>
        <strain evidence="2 3">NPDC001650</strain>
    </source>
</reference>
<keyword evidence="3" id="KW-1185">Reference proteome</keyword>
<accession>A0ABW6U191</accession>
<dbReference type="GO" id="GO:0016746">
    <property type="term" value="F:acyltransferase activity"/>
    <property type="evidence" value="ECO:0007669"/>
    <property type="project" value="UniProtKB-KW"/>
</dbReference>
<dbReference type="Gene3D" id="3.40.630.30">
    <property type="match status" value="1"/>
</dbReference>
<evidence type="ECO:0000313" key="2">
    <source>
        <dbReference type="EMBL" id="MFF4218595.1"/>
    </source>
</evidence>
<feature type="domain" description="N-acetyltransferase" evidence="1">
    <location>
        <begin position="113"/>
        <end position="259"/>
    </location>
</feature>
<keyword evidence="2" id="KW-0012">Acyltransferase</keyword>
<dbReference type="InterPro" id="IPR000182">
    <property type="entry name" value="GNAT_dom"/>
</dbReference>
<evidence type="ECO:0000313" key="3">
    <source>
        <dbReference type="Proteomes" id="UP001602123"/>
    </source>
</evidence>
<organism evidence="2 3">
    <name type="scientific">Streptomyces nondiastaticus</name>
    <dbReference type="NCBI Taxonomy" id="3154512"/>
    <lineage>
        <taxon>Bacteria</taxon>
        <taxon>Bacillati</taxon>
        <taxon>Actinomycetota</taxon>
        <taxon>Actinomycetes</taxon>
        <taxon>Kitasatosporales</taxon>
        <taxon>Streptomycetaceae</taxon>
        <taxon>Streptomyces</taxon>
    </lineage>
</organism>
<dbReference type="Pfam" id="PF00583">
    <property type="entry name" value="Acetyltransf_1"/>
    <property type="match status" value="1"/>
</dbReference>
<sequence length="259" mass="27888">MPDTNPELRRIHAFMLDFARRQAGRTIALPGAFAVRDDAYAHSRANNQVVVAGGAVDPGALPALVDEALGDLPYRMVSVLDDAAGAACAGPLARAGYRHGTYVVMLHSGPVRPAAREAEVVDLEAIRRPLTRSWHGFLPDAGEDVVRQLVERRAARSRGAAAVHIVGSRAEDGEVASWADLYLDPASGVAQVEDLVTAADRLGRGHADAVLSTALRLAVDAGCRTRFLTADAADWPRHWYARRGFTEIGRMHVFDRVGE</sequence>
<dbReference type="RefSeq" id="WP_388629124.1">
    <property type="nucleotide sequence ID" value="NZ_JBIAUT010000007.1"/>
</dbReference>
<keyword evidence="2" id="KW-0808">Transferase</keyword>
<dbReference type="EMBL" id="JBIAUT010000007">
    <property type="protein sequence ID" value="MFF4218595.1"/>
    <property type="molecule type" value="Genomic_DNA"/>
</dbReference>
<dbReference type="Proteomes" id="UP001602123">
    <property type="component" value="Unassembled WGS sequence"/>
</dbReference>
<protein>
    <submittedName>
        <fullName evidence="2">GNAT family N-acetyltransferase</fullName>
        <ecNumber evidence="2">2.3.-.-</ecNumber>
    </submittedName>
</protein>
<evidence type="ECO:0000259" key="1">
    <source>
        <dbReference type="PROSITE" id="PS51186"/>
    </source>
</evidence>
<name>A0ABW6U191_9ACTN</name>
<proteinExistence type="predicted"/>
<dbReference type="InterPro" id="IPR016181">
    <property type="entry name" value="Acyl_CoA_acyltransferase"/>
</dbReference>
<comment type="caution">
    <text evidence="2">The sequence shown here is derived from an EMBL/GenBank/DDBJ whole genome shotgun (WGS) entry which is preliminary data.</text>
</comment>
<dbReference type="SUPFAM" id="SSF55729">
    <property type="entry name" value="Acyl-CoA N-acyltransferases (Nat)"/>
    <property type="match status" value="1"/>
</dbReference>
<gene>
    <name evidence="2" type="ORF">ACFYZM_20235</name>
</gene>
<dbReference type="PROSITE" id="PS51186">
    <property type="entry name" value="GNAT"/>
    <property type="match status" value="1"/>
</dbReference>
<dbReference type="EC" id="2.3.-.-" evidence="2"/>